<dbReference type="Proteomes" id="UP001165074">
    <property type="component" value="Unassembled WGS sequence"/>
</dbReference>
<gene>
    <name evidence="3" type="ORF">Airi02_086410</name>
</gene>
<evidence type="ECO:0000313" key="4">
    <source>
        <dbReference type="Proteomes" id="UP001165074"/>
    </source>
</evidence>
<feature type="domain" description="N-acetyltransferase" evidence="2">
    <location>
        <begin position="22"/>
        <end position="167"/>
    </location>
</feature>
<dbReference type="PANTHER" id="PTHR43792:SF13">
    <property type="entry name" value="ACETYLTRANSFERASE"/>
    <property type="match status" value="1"/>
</dbReference>
<comment type="caution">
    <text evidence="3">The sequence shown here is derived from an EMBL/GenBank/DDBJ whole genome shotgun (WGS) entry which is preliminary data.</text>
</comment>
<accession>A0A9W6W582</accession>
<dbReference type="GO" id="GO:0016747">
    <property type="term" value="F:acyltransferase activity, transferring groups other than amino-acyl groups"/>
    <property type="evidence" value="ECO:0007669"/>
    <property type="project" value="InterPro"/>
</dbReference>
<dbReference type="SUPFAM" id="SSF55729">
    <property type="entry name" value="Acyl-CoA N-acyltransferases (Nat)"/>
    <property type="match status" value="1"/>
</dbReference>
<sequence length="170" mass="18197">MSPEGPPGSRGEPFEAIRTPRLELRPLTTGTARDLADGDYSGVRAGADWPTEATPIVAMRAAADPGALTWLIARRGMVIGECGLKHAPGPDGSAEIGYGMGAAWRANGYGTEAVGALVEWLPNLAGCRRVTAEVHETNLASRRLLERLSFTIDHLASPYVWYSRVLSQEP</sequence>
<dbReference type="AlphaFoldDB" id="A0A9W6W582"/>
<dbReference type="EMBL" id="BSTK01000017">
    <property type="protein sequence ID" value="GLY90712.1"/>
    <property type="molecule type" value="Genomic_DNA"/>
</dbReference>
<proteinExistence type="predicted"/>
<evidence type="ECO:0000259" key="2">
    <source>
        <dbReference type="PROSITE" id="PS51186"/>
    </source>
</evidence>
<dbReference type="InterPro" id="IPR000182">
    <property type="entry name" value="GNAT_dom"/>
</dbReference>
<dbReference type="InterPro" id="IPR016181">
    <property type="entry name" value="Acyl_CoA_acyltransferase"/>
</dbReference>
<dbReference type="Gene3D" id="3.40.630.30">
    <property type="match status" value="1"/>
</dbReference>
<name>A0A9W6W582_9ACTN</name>
<reference evidence="3" key="1">
    <citation type="submission" date="2023-03" db="EMBL/GenBank/DDBJ databases">
        <title>Actinoallomurus iriomotensis NBRC 103684.</title>
        <authorList>
            <person name="Ichikawa N."/>
            <person name="Sato H."/>
            <person name="Tonouchi N."/>
        </authorList>
    </citation>
    <scope>NUCLEOTIDE SEQUENCE</scope>
    <source>
        <strain evidence="3">NBRC 103684</strain>
    </source>
</reference>
<dbReference type="RefSeq" id="WP_285581805.1">
    <property type="nucleotide sequence ID" value="NZ_BSTK01000017.1"/>
</dbReference>
<dbReference type="InterPro" id="IPR051531">
    <property type="entry name" value="N-acetyltransferase"/>
</dbReference>
<evidence type="ECO:0000256" key="1">
    <source>
        <dbReference type="SAM" id="MobiDB-lite"/>
    </source>
</evidence>
<dbReference type="Pfam" id="PF13302">
    <property type="entry name" value="Acetyltransf_3"/>
    <property type="match status" value="1"/>
</dbReference>
<organism evidence="3 4">
    <name type="scientific">Actinoallomurus iriomotensis</name>
    <dbReference type="NCBI Taxonomy" id="478107"/>
    <lineage>
        <taxon>Bacteria</taxon>
        <taxon>Bacillati</taxon>
        <taxon>Actinomycetota</taxon>
        <taxon>Actinomycetes</taxon>
        <taxon>Streptosporangiales</taxon>
        <taxon>Thermomonosporaceae</taxon>
        <taxon>Actinoallomurus</taxon>
    </lineage>
</organism>
<dbReference type="PANTHER" id="PTHR43792">
    <property type="entry name" value="GNAT FAMILY, PUTATIVE (AFU_ORTHOLOGUE AFUA_3G00765)-RELATED-RELATED"/>
    <property type="match status" value="1"/>
</dbReference>
<keyword evidence="4" id="KW-1185">Reference proteome</keyword>
<protein>
    <submittedName>
        <fullName evidence="3">N-acetyltransferase</fullName>
    </submittedName>
</protein>
<feature type="region of interest" description="Disordered" evidence="1">
    <location>
        <begin position="1"/>
        <end position="20"/>
    </location>
</feature>
<evidence type="ECO:0000313" key="3">
    <source>
        <dbReference type="EMBL" id="GLY90712.1"/>
    </source>
</evidence>
<dbReference type="PROSITE" id="PS51186">
    <property type="entry name" value="GNAT"/>
    <property type="match status" value="1"/>
</dbReference>